<name>A0A2H0M0K4_9BACT</name>
<dbReference type="CDD" id="cd00291">
    <property type="entry name" value="SirA_YedF_YeeD"/>
    <property type="match status" value="1"/>
</dbReference>
<proteinExistence type="inferred from homology"/>
<dbReference type="PANTHER" id="PTHR33279">
    <property type="entry name" value="SULFUR CARRIER PROTEIN YEDF-RELATED"/>
    <property type="match status" value="1"/>
</dbReference>
<dbReference type="Pfam" id="PF01206">
    <property type="entry name" value="TusA"/>
    <property type="match status" value="1"/>
</dbReference>
<feature type="domain" description="UPF0033" evidence="3">
    <location>
        <begin position="26"/>
        <end position="94"/>
    </location>
</feature>
<feature type="compositionally biased region" description="Basic and acidic residues" evidence="2">
    <location>
        <begin position="15"/>
        <end position="24"/>
    </location>
</feature>
<comment type="similarity">
    <text evidence="1">Belongs to the sulfur carrier protein TusA family.</text>
</comment>
<dbReference type="EMBL" id="PCWA01000061">
    <property type="protein sequence ID" value="PIQ89255.1"/>
    <property type="molecule type" value="Genomic_DNA"/>
</dbReference>
<evidence type="ECO:0000259" key="3">
    <source>
        <dbReference type="Pfam" id="PF01206"/>
    </source>
</evidence>
<dbReference type="InterPro" id="IPR001455">
    <property type="entry name" value="TusA-like"/>
</dbReference>
<comment type="caution">
    <text evidence="4">The sequence shown here is derived from an EMBL/GenBank/DDBJ whole genome shotgun (WGS) entry which is preliminary data.</text>
</comment>
<feature type="compositionally biased region" description="Polar residues" evidence="2">
    <location>
        <begin position="1"/>
        <end position="13"/>
    </location>
</feature>
<dbReference type="Gene3D" id="3.30.110.40">
    <property type="entry name" value="TusA-like domain"/>
    <property type="match status" value="1"/>
</dbReference>
<accession>A0A2H0M0K4</accession>
<gene>
    <name evidence="4" type="ORF">COV72_04045</name>
</gene>
<sequence>MDQSFNFPKQSPETAGKDISDKKGNVLDLKGTPCPINYVKAKLFLENLEAGDNLQIILDEGEPIKNVPESLKNDGHKILSIEKTGEFYKVTVKKG</sequence>
<evidence type="ECO:0000256" key="2">
    <source>
        <dbReference type="SAM" id="MobiDB-lite"/>
    </source>
</evidence>
<evidence type="ECO:0000313" key="4">
    <source>
        <dbReference type="EMBL" id="PIQ89255.1"/>
    </source>
</evidence>
<reference evidence="4 5" key="1">
    <citation type="submission" date="2017-09" db="EMBL/GenBank/DDBJ databases">
        <title>Depth-based differentiation of microbial function through sediment-hosted aquifers and enrichment of novel symbionts in the deep terrestrial subsurface.</title>
        <authorList>
            <person name="Probst A.J."/>
            <person name="Ladd B."/>
            <person name="Jarett J.K."/>
            <person name="Geller-Mcgrath D.E."/>
            <person name="Sieber C.M."/>
            <person name="Emerson J.B."/>
            <person name="Anantharaman K."/>
            <person name="Thomas B.C."/>
            <person name="Malmstrom R."/>
            <person name="Stieglmeier M."/>
            <person name="Klingl A."/>
            <person name="Woyke T."/>
            <person name="Ryan C.M."/>
            <person name="Banfield J.F."/>
        </authorList>
    </citation>
    <scope>NUCLEOTIDE SEQUENCE [LARGE SCALE GENOMIC DNA]</scope>
    <source>
        <strain evidence="4">CG11_big_fil_rev_8_21_14_0_20_42_13</strain>
    </source>
</reference>
<evidence type="ECO:0000313" key="5">
    <source>
        <dbReference type="Proteomes" id="UP000229641"/>
    </source>
</evidence>
<organism evidence="4 5">
    <name type="scientific">Candidatus Ghiorseimicrobium undicola</name>
    <dbReference type="NCBI Taxonomy" id="1974746"/>
    <lineage>
        <taxon>Bacteria</taxon>
        <taxon>Pseudomonadati</taxon>
        <taxon>Candidatus Omnitrophota</taxon>
        <taxon>Candidatus Ghiorseimicrobium</taxon>
    </lineage>
</organism>
<dbReference type="Proteomes" id="UP000229641">
    <property type="component" value="Unassembled WGS sequence"/>
</dbReference>
<protein>
    <recommendedName>
        <fullName evidence="3">UPF0033 domain-containing protein</fullName>
    </recommendedName>
</protein>
<evidence type="ECO:0000256" key="1">
    <source>
        <dbReference type="ARBA" id="ARBA00008984"/>
    </source>
</evidence>
<dbReference type="AlphaFoldDB" id="A0A2H0M0K4"/>
<feature type="region of interest" description="Disordered" evidence="2">
    <location>
        <begin position="1"/>
        <end position="24"/>
    </location>
</feature>
<dbReference type="PANTHER" id="PTHR33279:SF19">
    <property type="entry name" value="SSL1707 PROTEIN"/>
    <property type="match status" value="1"/>
</dbReference>
<dbReference type="InterPro" id="IPR036868">
    <property type="entry name" value="TusA-like_sf"/>
</dbReference>
<dbReference type="SUPFAM" id="SSF64307">
    <property type="entry name" value="SirA-like"/>
    <property type="match status" value="1"/>
</dbReference>